<proteinExistence type="predicted"/>
<organism evidence="2 3">
    <name type="scientific">Phaeodactylum tricornutum (strain CCAP 1055/1)</name>
    <dbReference type="NCBI Taxonomy" id="556484"/>
    <lineage>
        <taxon>Eukaryota</taxon>
        <taxon>Sar</taxon>
        <taxon>Stramenopiles</taxon>
        <taxon>Ochrophyta</taxon>
        <taxon>Bacillariophyta</taxon>
        <taxon>Bacillariophyceae</taxon>
        <taxon>Bacillariophycidae</taxon>
        <taxon>Naviculales</taxon>
        <taxon>Phaeodactylaceae</taxon>
        <taxon>Phaeodactylum</taxon>
    </lineage>
</organism>
<dbReference type="KEGG" id="pti:PHATRDRAFT_48386"/>
<name>B7G6Y5_PHATC</name>
<keyword evidence="1" id="KW-0472">Membrane</keyword>
<feature type="transmembrane region" description="Helical" evidence="1">
    <location>
        <begin position="187"/>
        <end position="208"/>
    </location>
</feature>
<dbReference type="eggNOG" id="ENOG502S161">
    <property type="taxonomic scope" value="Eukaryota"/>
</dbReference>
<dbReference type="InParanoid" id="B7G6Y5"/>
<sequence>MNSVAPPPDFAASVTGARDVLQRGTLYGSTSLALLIAASSLTMPHQQTRRDELGCDSLCFGSMTSARSLLTLLGATVIGRVSDTRALDHLGGARKLCLVLGVVATAANLLLGNRAQSLPQLWMSIPPVALQQNMNVLKALLSEYHDALDSSATERAGSVGSLGMASGLALMVGPLAGSLILQTYNQATIGALAFLLLSAALVGALPTLPTHHSAFTPSKASVATIPTKTSTSSIWNLSSIQSPAAIFLLTSRLLSTLSFHIFQTIWTVSLRERFNFGPKDYGRFFSMIGLFFALSQGVFAKLLLKRFGDAKHGRVRLLTTCFSVMALNRFLAFRTTNIGLVYILFATMVVAVGVIATIFAADTSLIAKPEERGSFFGLVTAVESGSGMVGPLLGGALAYWHPIHAPLAAVQVLDIGTLLMFAIGYERIVLGQLERQKAAAGKKLQ</sequence>
<evidence type="ECO:0000313" key="3">
    <source>
        <dbReference type="Proteomes" id="UP000000759"/>
    </source>
</evidence>
<dbReference type="Gene3D" id="1.20.1250.20">
    <property type="entry name" value="MFS general substrate transporter like domains"/>
    <property type="match status" value="1"/>
</dbReference>
<dbReference type="GeneID" id="7203647"/>
<keyword evidence="3" id="KW-1185">Reference proteome</keyword>
<dbReference type="SUPFAM" id="SSF103473">
    <property type="entry name" value="MFS general substrate transporter"/>
    <property type="match status" value="1"/>
</dbReference>
<dbReference type="InterPro" id="IPR036259">
    <property type="entry name" value="MFS_trans_sf"/>
</dbReference>
<feature type="transmembrane region" description="Helical" evidence="1">
    <location>
        <begin position="20"/>
        <end position="41"/>
    </location>
</feature>
<dbReference type="HOGENOM" id="CLU_606183_0_0_1"/>
<dbReference type="PANTHER" id="PTHR24002:SF3">
    <property type="entry name" value="SOLUTE CARRIER FAMILY 22 MEMBER 18"/>
    <property type="match status" value="1"/>
</dbReference>
<dbReference type="RefSeq" id="XP_002182811.1">
    <property type="nucleotide sequence ID" value="XM_002182775.1"/>
</dbReference>
<accession>B7G6Y5</accession>
<feature type="transmembrane region" description="Helical" evidence="1">
    <location>
        <begin position="282"/>
        <end position="303"/>
    </location>
</feature>
<dbReference type="Pfam" id="PF07690">
    <property type="entry name" value="MFS_1"/>
    <property type="match status" value="1"/>
</dbReference>
<feature type="transmembrane region" description="Helical" evidence="1">
    <location>
        <begin position="159"/>
        <end position="181"/>
    </location>
</feature>
<evidence type="ECO:0000256" key="1">
    <source>
        <dbReference type="SAM" id="Phobius"/>
    </source>
</evidence>
<dbReference type="AlphaFoldDB" id="B7G6Y5"/>
<keyword evidence="1" id="KW-0812">Transmembrane</keyword>
<gene>
    <name evidence="2" type="ORF">PHATRDRAFT_48386</name>
</gene>
<dbReference type="OrthoDB" id="440553at2759"/>
<feature type="transmembrane region" description="Helical" evidence="1">
    <location>
        <begin position="339"/>
        <end position="361"/>
    </location>
</feature>
<keyword evidence="1" id="KW-1133">Transmembrane helix</keyword>
<dbReference type="PaxDb" id="2850-Phatr48386"/>
<dbReference type="PANTHER" id="PTHR24002">
    <property type="entry name" value="SOLUTE CARRIER FAMILY 22 MEMBER 18"/>
    <property type="match status" value="1"/>
</dbReference>
<reference evidence="2 3" key="1">
    <citation type="journal article" date="2008" name="Nature">
        <title>The Phaeodactylum genome reveals the evolutionary history of diatom genomes.</title>
        <authorList>
            <person name="Bowler C."/>
            <person name="Allen A.E."/>
            <person name="Badger J.H."/>
            <person name="Grimwood J."/>
            <person name="Jabbari K."/>
            <person name="Kuo A."/>
            <person name="Maheswari U."/>
            <person name="Martens C."/>
            <person name="Maumus F."/>
            <person name="Otillar R.P."/>
            <person name="Rayko E."/>
            <person name="Salamov A."/>
            <person name="Vandepoele K."/>
            <person name="Beszteri B."/>
            <person name="Gruber A."/>
            <person name="Heijde M."/>
            <person name="Katinka M."/>
            <person name="Mock T."/>
            <person name="Valentin K."/>
            <person name="Verret F."/>
            <person name="Berges J.A."/>
            <person name="Brownlee C."/>
            <person name="Cadoret J.P."/>
            <person name="Chiovitti A."/>
            <person name="Choi C.J."/>
            <person name="Coesel S."/>
            <person name="De Martino A."/>
            <person name="Detter J.C."/>
            <person name="Durkin C."/>
            <person name="Falciatore A."/>
            <person name="Fournet J."/>
            <person name="Haruta M."/>
            <person name="Huysman M.J."/>
            <person name="Jenkins B.D."/>
            <person name="Jiroutova K."/>
            <person name="Jorgensen R.E."/>
            <person name="Joubert Y."/>
            <person name="Kaplan A."/>
            <person name="Kroger N."/>
            <person name="Kroth P.G."/>
            <person name="La Roche J."/>
            <person name="Lindquist E."/>
            <person name="Lommer M."/>
            <person name="Martin-Jezequel V."/>
            <person name="Lopez P.J."/>
            <person name="Lucas S."/>
            <person name="Mangogna M."/>
            <person name="McGinnis K."/>
            <person name="Medlin L.K."/>
            <person name="Montsant A."/>
            <person name="Oudot-Le Secq M.P."/>
            <person name="Napoli C."/>
            <person name="Obornik M."/>
            <person name="Parker M.S."/>
            <person name="Petit J.L."/>
            <person name="Porcel B.M."/>
            <person name="Poulsen N."/>
            <person name="Robison M."/>
            <person name="Rychlewski L."/>
            <person name="Rynearson T.A."/>
            <person name="Schmutz J."/>
            <person name="Shapiro H."/>
            <person name="Siaut M."/>
            <person name="Stanley M."/>
            <person name="Sussman M.R."/>
            <person name="Taylor A.R."/>
            <person name="Vardi A."/>
            <person name="von Dassow P."/>
            <person name="Vyverman W."/>
            <person name="Willis A."/>
            <person name="Wyrwicz L.S."/>
            <person name="Rokhsar D.S."/>
            <person name="Weissenbach J."/>
            <person name="Armbrust E.V."/>
            <person name="Green B.R."/>
            <person name="Van de Peer Y."/>
            <person name="Grigoriev I.V."/>
        </authorList>
    </citation>
    <scope>NUCLEOTIDE SEQUENCE [LARGE SCALE GENOMIC DNA]</scope>
    <source>
        <strain evidence="2 3">CCAP 1055/1</strain>
    </source>
</reference>
<dbReference type="GO" id="GO:0022857">
    <property type="term" value="F:transmembrane transporter activity"/>
    <property type="evidence" value="ECO:0007669"/>
    <property type="project" value="InterPro"/>
</dbReference>
<evidence type="ECO:0008006" key="4">
    <source>
        <dbReference type="Google" id="ProtNLM"/>
    </source>
</evidence>
<reference evidence="3" key="2">
    <citation type="submission" date="2008-08" db="EMBL/GenBank/DDBJ databases">
        <authorList>
            <consortium name="Diatom Consortium"/>
            <person name="Grigoriev I."/>
            <person name="Grimwood J."/>
            <person name="Kuo A."/>
            <person name="Otillar R.P."/>
            <person name="Salamov A."/>
            <person name="Detter J.C."/>
            <person name="Lindquist E."/>
            <person name="Shapiro H."/>
            <person name="Lucas S."/>
            <person name="Glavina del Rio T."/>
            <person name="Pitluck S."/>
            <person name="Rokhsar D."/>
            <person name="Bowler C."/>
        </authorList>
    </citation>
    <scope>GENOME REANNOTATION</scope>
    <source>
        <strain evidence="3">CCAP 1055/1</strain>
    </source>
</reference>
<dbReference type="InterPro" id="IPR011701">
    <property type="entry name" value="MFS"/>
</dbReference>
<evidence type="ECO:0000313" key="2">
    <source>
        <dbReference type="EMBL" id="EEC45547.1"/>
    </source>
</evidence>
<feature type="transmembrane region" description="Helical" evidence="1">
    <location>
        <begin position="406"/>
        <end position="425"/>
    </location>
</feature>
<dbReference type="Proteomes" id="UP000000759">
    <property type="component" value="Chromosome 17"/>
</dbReference>
<protein>
    <recommendedName>
        <fullName evidence="4">Major facilitator superfamily (MFS) profile domain-containing protein</fullName>
    </recommendedName>
</protein>
<dbReference type="GO" id="GO:0005635">
    <property type="term" value="C:nuclear envelope"/>
    <property type="evidence" value="ECO:0007669"/>
    <property type="project" value="TreeGrafter"/>
</dbReference>
<dbReference type="EMBL" id="CM000619">
    <property type="protein sequence ID" value="EEC45547.1"/>
    <property type="molecule type" value="Genomic_DNA"/>
</dbReference>